<dbReference type="Proteomes" id="UP000077857">
    <property type="component" value="Unassembled WGS sequence"/>
</dbReference>
<comment type="caution">
    <text evidence="6">The sequence shown here is derived from an EMBL/GenBank/DDBJ whole genome shotgun (WGS) entry which is preliminary data.</text>
</comment>
<dbReference type="SUPFAM" id="SSF50685">
    <property type="entry name" value="Barwin-like endoglucanases"/>
    <property type="match status" value="1"/>
</dbReference>
<proteinExistence type="inferred from homology"/>
<evidence type="ECO:0000256" key="1">
    <source>
        <dbReference type="ARBA" id="ARBA00023239"/>
    </source>
</evidence>
<gene>
    <name evidence="3" type="primary">rlpA</name>
    <name evidence="6" type="ORF">A1507_14995</name>
</gene>
<comment type="similarity">
    <text evidence="3 4">Belongs to the RlpA family.</text>
</comment>
<dbReference type="AlphaFoldDB" id="A0A177N9H1"/>
<keyword evidence="2 3" id="KW-0961">Cell wall biogenesis/degradation</keyword>
<sequence length="171" mass="18473">MFNHLDYDMASKKLPHLRILSSILLLAGCASEPPLPPSDSLAQVPSYRDQAVYNQPYTVKGKTYFPLLSREGYREVGLASWYGAESGGRTANGNRFKPNGLTAAHKTLPIPSKVRVTNLANGRHIDVTINDRGPFVDARLIDLSRGAAKRIGVNGLAQVSVEILDAASGSN</sequence>
<reference evidence="6 7" key="1">
    <citation type="submission" date="2016-03" db="EMBL/GenBank/DDBJ databases">
        <authorList>
            <person name="Ploux O."/>
        </authorList>
    </citation>
    <scope>NUCLEOTIDE SEQUENCE [LARGE SCALE GENOMIC DNA]</scope>
    <source>
        <strain evidence="6 7">R-45378</strain>
    </source>
</reference>
<dbReference type="NCBIfam" id="TIGR00413">
    <property type="entry name" value="rlpA"/>
    <property type="match status" value="1"/>
</dbReference>
<keyword evidence="1 3" id="KW-0456">Lyase</keyword>
<dbReference type="PANTHER" id="PTHR34183:SF8">
    <property type="entry name" value="ENDOLYTIC PEPTIDOGLYCAN TRANSGLYCOSYLASE RLPA-RELATED"/>
    <property type="match status" value="1"/>
</dbReference>
<dbReference type="InterPro" id="IPR036908">
    <property type="entry name" value="RlpA-like_sf"/>
</dbReference>
<organism evidence="6 7">
    <name type="scientific">Methylomonas koyamae</name>
    <dbReference type="NCBI Taxonomy" id="702114"/>
    <lineage>
        <taxon>Bacteria</taxon>
        <taxon>Pseudomonadati</taxon>
        <taxon>Pseudomonadota</taxon>
        <taxon>Gammaproteobacteria</taxon>
        <taxon>Methylococcales</taxon>
        <taxon>Methylococcaceae</taxon>
        <taxon>Methylomonas</taxon>
    </lineage>
</organism>
<evidence type="ECO:0000313" key="7">
    <source>
        <dbReference type="Proteomes" id="UP000077857"/>
    </source>
</evidence>
<evidence type="ECO:0000259" key="5">
    <source>
        <dbReference type="Pfam" id="PF03330"/>
    </source>
</evidence>
<dbReference type="CDD" id="cd22268">
    <property type="entry name" value="DPBB_RlpA-like"/>
    <property type="match status" value="1"/>
</dbReference>
<name>A0A177N9H1_9GAMM</name>
<evidence type="ECO:0000313" key="6">
    <source>
        <dbReference type="EMBL" id="OAI14597.1"/>
    </source>
</evidence>
<dbReference type="InterPro" id="IPR009009">
    <property type="entry name" value="RlpA-like_DPBB"/>
</dbReference>
<evidence type="ECO:0000256" key="3">
    <source>
        <dbReference type="HAMAP-Rule" id="MF_02071"/>
    </source>
</evidence>
<dbReference type="InterPro" id="IPR034718">
    <property type="entry name" value="RlpA"/>
</dbReference>
<dbReference type="HAMAP" id="MF_02071">
    <property type="entry name" value="RlpA"/>
    <property type="match status" value="1"/>
</dbReference>
<dbReference type="EMBL" id="LUUJ01000087">
    <property type="protein sequence ID" value="OAI14597.1"/>
    <property type="molecule type" value="Genomic_DNA"/>
</dbReference>
<accession>A0A177N9H1</accession>
<evidence type="ECO:0000256" key="2">
    <source>
        <dbReference type="ARBA" id="ARBA00023316"/>
    </source>
</evidence>
<evidence type="ECO:0000256" key="4">
    <source>
        <dbReference type="RuleBase" id="RU003495"/>
    </source>
</evidence>
<dbReference type="GO" id="GO:0000270">
    <property type="term" value="P:peptidoglycan metabolic process"/>
    <property type="evidence" value="ECO:0007669"/>
    <property type="project" value="UniProtKB-UniRule"/>
</dbReference>
<dbReference type="PANTHER" id="PTHR34183">
    <property type="entry name" value="ENDOLYTIC PEPTIDOGLYCAN TRANSGLYCOSYLASE RLPA"/>
    <property type="match status" value="1"/>
</dbReference>
<comment type="function">
    <text evidence="3">Lytic transglycosylase with a strong preference for naked glycan strands that lack stem peptides.</text>
</comment>
<protein>
    <recommendedName>
        <fullName evidence="3">Endolytic peptidoglycan transglycosylase RlpA</fullName>
        <ecNumber evidence="3">4.2.2.-</ecNumber>
    </recommendedName>
</protein>
<dbReference type="GO" id="GO:0008932">
    <property type="term" value="F:lytic endotransglycosylase activity"/>
    <property type="evidence" value="ECO:0007669"/>
    <property type="project" value="UniProtKB-UniRule"/>
</dbReference>
<dbReference type="EC" id="4.2.2.-" evidence="3"/>
<dbReference type="RefSeq" id="WP_064041063.1">
    <property type="nucleotide sequence ID" value="NZ_LUUJ01000087.1"/>
</dbReference>
<feature type="domain" description="RlpA-like protein double-psi beta-barrel" evidence="5">
    <location>
        <begin position="76"/>
        <end position="160"/>
    </location>
</feature>
<dbReference type="GO" id="GO:0071555">
    <property type="term" value="P:cell wall organization"/>
    <property type="evidence" value="ECO:0007669"/>
    <property type="project" value="UniProtKB-KW"/>
</dbReference>
<dbReference type="InterPro" id="IPR012997">
    <property type="entry name" value="RplA"/>
</dbReference>
<dbReference type="Pfam" id="PF03330">
    <property type="entry name" value="DPBB_1"/>
    <property type="match status" value="1"/>
</dbReference>
<dbReference type="Gene3D" id="2.40.40.10">
    <property type="entry name" value="RlpA-like domain"/>
    <property type="match status" value="1"/>
</dbReference>